<evidence type="ECO:0000313" key="9">
    <source>
        <dbReference type="EMBL" id="HHE54958.1"/>
    </source>
</evidence>
<feature type="transmembrane region" description="Helical" evidence="7">
    <location>
        <begin position="88"/>
        <end position="111"/>
    </location>
</feature>
<accession>A0A7V5LJR3</accession>
<evidence type="ECO:0000256" key="6">
    <source>
        <dbReference type="ARBA" id="ARBA00023136"/>
    </source>
</evidence>
<name>A0A7V5LJR3_CALAY</name>
<dbReference type="EMBL" id="DRTD01000313">
    <property type="protein sequence ID" value="HHE54958.1"/>
    <property type="molecule type" value="Genomic_DNA"/>
</dbReference>
<keyword evidence="4 7" id="KW-0812">Transmembrane</keyword>
<dbReference type="PANTHER" id="PTHR30489:SF0">
    <property type="entry name" value="LIPOPROTEIN-RELEASING SYSTEM TRANSMEMBRANE PROTEIN LOLE"/>
    <property type="match status" value="1"/>
</dbReference>
<dbReference type="PANTHER" id="PTHR30489">
    <property type="entry name" value="LIPOPROTEIN-RELEASING SYSTEM TRANSMEMBRANE PROTEIN LOLE"/>
    <property type="match status" value="1"/>
</dbReference>
<dbReference type="InterPro" id="IPR051447">
    <property type="entry name" value="Lipoprotein-release_system"/>
</dbReference>
<gene>
    <name evidence="9" type="ORF">ENL21_04195</name>
</gene>
<evidence type="ECO:0000256" key="2">
    <source>
        <dbReference type="ARBA" id="ARBA00005236"/>
    </source>
</evidence>
<dbReference type="Pfam" id="PF02687">
    <property type="entry name" value="FtsX"/>
    <property type="match status" value="1"/>
</dbReference>
<sequence length="229" mass="25375">IQFGLPALDRMFLICDLHDAQLALDMENGCSEIFGYFKNGQFDEHRAAFIKTQFTAAFDADTSQFAPVLHTLFDQAAMADYYRIVKSWIGSILFAFILILSAVLWNSGLMSGLRRYGELGLRLAMGETKGHVYGTLLLESLVTGLIGTILGTLLGLAFAYFLQEKGVNISGMMQNATILLSEVMRARITPMTFFIGFLPGLLSNFLGTALAGRAIYKRQTSQLFKELQI</sequence>
<feature type="domain" description="ABC3 transporter permease C-terminal" evidence="8">
    <location>
        <begin position="91"/>
        <end position="219"/>
    </location>
</feature>
<evidence type="ECO:0000256" key="4">
    <source>
        <dbReference type="ARBA" id="ARBA00022692"/>
    </source>
</evidence>
<keyword evidence="5 7" id="KW-1133">Transmembrane helix</keyword>
<comment type="similarity">
    <text evidence="2">Belongs to the ABC-4 integral membrane protein family. LolC/E subfamily.</text>
</comment>
<keyword evidence="3" id="KW-1003">Cell membrane</keyword>
<dbReference type="AlphaFoldDB" id="A0A7V5LJR3"/>
<dbReference type="InterPro" id="IPR003838">
    <property type="entry name" value="ABC3_permease_C"/>
</dbReference>
<dbReference type="GO" id="GO:0098797">
    <property type="term" value="C:plasma membrane protein complex"/>
    <property type="evidence" value="ECO:0007669"/>
    <property type="project" value="TreeGrafter"/>
</dbReference>
<proteinExistence type="inferred from homology"/>
<organism evidence="9">
    <name type="scientific">Caldithrix abyssi</name>
    <dbReference type="NCBI Taxonomy" id="187145"/>
    <lineage>
        <taxon>Bacteria</taxon>
        <taxon>Pseudomonadati</taxon>
        <taxon>Calditrichota</taxon>
        <taxon>Calditrichia</taxon>
        <taxon>Calditrichales</taxon>
        <taxon>Calditrichaceae</taxon>
        <taxon>Caldithrix</taxon>
    </lineage>
</organism>
<protein>
    <submittedName>
        <fullName evidence="9">ABC transporter permease</fullName>
    </submittedName>
</protein>
<evidence type="ECO:0000256" key="1">
    <source>
        <dbReference type="ARBA" id="ARBA00004651"/>
    </source>
</evidence>
<feature type="transmembrane region" description="Helical" evidence="7">
    <location>
        <begin position="132"/>
        <end position="162"/>
    </location>
</feature>
<comment type="caution">
    <text evidence="9">The sequence shown here is derived from an EMBL/GenBank/DDBJ whole genome shotgun (WGS) entry which is preliminary data.</text>
</comment>
<dbReference type="GO" id="GO:0044874">
    <property type="term" value="P:lipoprotein localization to outer membrane"/>
    <property type="evidence" value="ECO:0007669"/>
    <property type="project" value="TreeGrafter"/>
</dbReference>
<feature type="transmembrane region" description="Helical" evidence="7">
    <location>
        <begin position="193"/>
        <end position="216"/>
    </location>
</feature>
<evidence type="ECO:0000256" key="7">
    <source>
        <dbReference type="SAM" id="Phobius"/>
    </source>
</evidence>
<feature type="non-terminal residue" evidence="9">
    <location>
        <position position="1"/>
    </location>
</feature>
<evidence type="ECO:0000256" key="5">
    <source>
        <dbReference type="ARBA" id="ARBA00022989"/>
    </source>
</evidence>
<dbReference type="Proteomes" id="UP000886111">
    <property type="component" value="Unassembled WGS sequence"/>
</dbReference>
<evidence type="ECO:0000256" key="3">
    <source>
        <dbReference type="ARBA" id="ARBA00022475"/>
    </source>
</evidence>
<evidence type="ECO:0000259" key="8">
    <source>
        <dbReference type="Pfam" id="PF02687"/>
    </source>
</evidence>
<reference evidence="9" key="1">
    <citation type="journal article" date="2020" name="mSystems">
        <title>Genome- and Community-Level Interaction Insights into Carbon Utilization and Element Cycling Functions of Hydrothermarchaeota in Hydrothermal Sediment.</title>
        <authorList>
            <person name="Zhou Z."/>
            <person name="Liu Y."/>
            <person name="Xu W."/>
            <person name="Pan J."/>
            <person name="Luo Z.H."/>
            <person name="Li M."/>
        </authorList>
    </citation>
    <scope>NUCLEOTIDE SEQUENCE [LARGE SCALE GENOMIC DNA]</scope>
    <source>
        <strain evidence="9">HyVt-76</strain>
    </source>
</reference>
<keyword evidence="6 7" id="KW-0472">Membrane</keyword>
<comment type="subcellular location">
    <subcellularLocation>
        <location evidence="1">Cell membrane</location>
        <topology evidence="1">Multi-pass membrane protein</topology>
    </subcellularLocation>
</comment>